<organism evidence="9 10">
    <name type="scientific">Thioclava dalianensis</name>
    <dbReference type="NCBI Taxonomy" id="1185766"/>
    <lineage>
        <taxon>Bacteria</taxon>
        <taxon>Pseudomonadati</taxon>
        <taxon>Pseudomonadota</taxon>
        <taxon>Alphaproteobacteria</taxon>
        <taxon>Rhodobacterales</taxon>
        <taxon>Paracoccaceae</taxon>
        <taxon>Thioclava</taxon>
    </lineage>
</organism>
<name>A0A074TBF8_9RHOB</name>
<dbReference type="STRING" id="1185766.SAMN05216224_101591"/>
<feature type="transmembrane region" description="Helical" evidence="7">
    <location>
        <begin position="485"/>
        <end position="506"/>
    </location>
</feature>
<dbReference type="RefSeq" id="WP_038067402.1">
    <property type="nucleotide sequence ID" value="NZ_FOVB01000001.1"/>
</dbReference>
<evidence type="ECO:0000256" key="6">
    <source>
        <dbReference type="ARBA" id="ARBA00023136"/>
    </source>
</evidence>
<sequence>MAARLRAIAPAVLAAAVLATLVLGTLAAVAWRAGGLSGLRGTDLSAIRFTLWQAALSALISCVLAIPVARALHRRRFAGRGVLISLLGAPFILPVIVAVFGLIAVFGRRGIVNVALGHFGIEPLSIYGAQGVITAHVFFNLPLATRMILHGWQAIPSERFRLAATLGFGPAQVARQLEAPMLRAVLPGAFLAIFLVCLTSFAVALTLGGGPRATTVELAIYQAFRFDFDMGRAASLALVQVAISVTALLIAAKVSLPARFGAGHDRLAQPIAQLSGGGGRVGLDALAIALATAFLLTPICAVLLRGLPAIPTLPAMIWPATLTSLWVAAASVLVTLAVALPLALAATRHRWAEIAAMLPMTASALVMGTGAFLIAQPFVNPTSLALPMVLLTNAALSVPFATRILMPEIRTLQADYDRLAAALGLRGLARLRLLTLPRLARPLGFSAGLAAAFSMGDLGVITLFSDGQTRTLPLALFQLMGSYRMDQAAGAASVLLILTFALFFALDRLGHHADPR</sequence>
<evidence type="ECO:0000256" key="3">
    <source>
        <dbReference type="ARBA" id="ARBA00022475"/>
    </source>
</evidence>
<keyword evidence="4 7" id="KW-0812">Transmembrane</keyword>
<feature type="transmembrane region" description="Helical" evidence="7">
    <location>
        <begin position="126"/>
        <end position="149"/>
    </location>
</feature>
<feature type="transmembrane region" description="Helical" evidence="7">
    <location>
        <begin position="184"/>
        <end position="210"/>
    </location>
</feature>
<evidence type="ECO:0000259" key="8">
    <source>
        <dbReference type="PROSITE" id="PS50928"/>
    </source>
</evidence>
<evidence type="ECO:0000256" key="7">
    <source>
        <dbReference type="SAM" id="Phobius"/>
    </source>
</evidence>
<feature type="transmembrane region" description="Helical" evidence="7">
    <location>
        <begin position="356"/>
        <end position="378"/>
    </location>
</feature>
<feature type="transmembrane region" description="Helical" evidence="7">
    <location>
        <begin position="384"/>
        <end position="406"/>
    </location>
</feature>
<dbReference type="PANTHER" id="PTHR30183:SF9">
    <property type="entry name" value="THIAMINE TRANSPORT SYSTEM PERMEASE PROTEIN THIP"/>
    <property type="match status" value="1"/>
</dbReference>
<feature type="transmembrane region" description="Helical" evidence="7">
    <location>
        <begin position="443"/>
        <end position="465"/>
    </location>
</feature>
<feature type="transmembrane region" description="Helical" evidence="7">
    <location>
        <begin position="281"/>
        <end position="304"/>
    </location>
</feature>
<feature type="transmembrane region" description="Helical" evidence="7">
    <location>
        <begin position="324"/>
        <end position="344"/>
    </location>
</feature>
<dbReference type="OrthoDB" id="7066776at2"/>
<keyword evidence="6 7" id="KW-0472">Membrane</keyword>
<feature type="transmembrane region" description="Helical" evidence="7">
    <location>
        <begin position="230"/>
        <end position="251"/>
    </location>
</feature>
<dbReference type="GO" id="GO:0055085">
    <property type="term" value="P:transmembrane transport"/>
    <property type="evidence" value="ECO:0007669"/>
    <property type="project" value="InterPro"/>
</dbReference>
<accession>A0A074TBF8</accession>
<evidence type="ECO:0000313" key="9">
    <source>
        <dbReference type="EMBL" id="KEP69111.1"/>
    </source>
</evidence>
<evidence type="ECO:0000256" key="4">
    <source>
        <dbReference type="ARBA" id="ARBA00022692"/>
    </source>
</evidence>
<dbReference type="Proteomes" id="UP000027725">
    <property type="component" value="Unassembled WGS sequence"/>
</dbReference>
<gene>
    <name evidence="9" type="ORF">DL1_05845</name>
</gene>
<comment type="subcellular location">
    <subcellularLocation>
        <location evidence="1">Cell membrane</location>
        <topology evidence="1">Multi-pass membrane protein</topology>
    </subcellularLocation>
</comment>
<dbReference type="InterPro" id="IPR035906">
    <property type="entry name" value="MetI-like_sf"/>
</dbReference>
<dbReference type="SUPFAM" id="SSF161098">
    <property type="entry name" value="MetI-like"/>
    <property type="match status" value="2"/>
</dbReference>
<comment type="caution">
    <text evidence="9">The sequence shown here is derived from an EMBL/GenBank/DDBJ whole genome shotgun (WGS) entry which is preliminary data.</text>
</comment>
<dbReference type="Gene3D" id="1.10.3720.10">
    <property type="entry name" value="MetI-like"/>
    <property type="match status" value="2"/>
</dbReference>
<dbReference type="PROSITE" id="PS50928">
    <property type="entry name" value="ABC_TM1"/>
    <property type="match status" value="2"/>
</dbReference>
<dbReference type="AlphaFoldDB" id="A0A074TBF8"/>
<feature type="transmembrane region" description="Helical" evidence="7">
    <location>
        <begin position="81"/>
        <end position="106"/>
    </location>
</feature>
<keyword evidence="2" id="KW-0813">Transport</keyword>
<reference evidence="9 10" key="1">
    <citation type="submission" date="2014-03" db="EMBL/GenBank/DDBJ databases">
        <title>The draft genome sequence of Thioclava dalianensis DLFJ1-1.</title>
        <authorList>
            <person name="Lai Q."/>
            <person name="Shao Z."/>
        </authorList>
    </citation>
    <scope>NUCLEOTIDE SEQUENCE [LARGE SCALE GENOMIC DNA]</scope>
    <source>
        <strain evidence="9 10">DLFJ1-1</strain>
    </source>
</reference>
<dbReference type="EMBL" id="JHEH01000018">
    <property type="protein sequence ID" value="KEP69111.1"/>
    <property type="molecule type" value="Genomic_DNA"/>
</dbReference>
<keyword evidence="5 7" id="KW-1133">Transmembrane helix</keyword>
<evidence type="ECO:0000256" key="1">
    <source>
        <dbReference type="ARBA" id="ARBA00004651"/>
    </source>
</evidence>
<dbReference type="InterPro" id="IPR000515">
    <property type="entry name" value="MetI-like"/>
</dbReference>
<dbReference type="CDD" id="cd06261">
    <property type="entry name" value="TM_PBP2"/>
    <property type="match status" value="1"/>
</dbReference>
<keyword evidence="10" id="KW-1185">Reference proteome</keyword>
<dbReference type="eggNOG" id="COG1178">
    <property type="taxonomic scope" value="Bacteria"/>
</dbReference>
<keyword evidence="3" id="KW-1003">Cell membrane</keyword>
<evidence type="ECO:0000256" key="2">
    <source>
        <dbReference type="ARBA" id="ARBA00022448"/>
    </source>
</evidence>
<evidence type="ECO:0000313" key="10">
    <source>
        <dbReference type="Proteomes" id="UP000027725"/>
    </source>
</evidence>
<dbReference type="GO" id="GO:0005886">
    <property type="term" value="C:plasma membrane"/>
    <property type="evidence" value="ECO:0007669"/>
    <property type="project" value="UniProtKB-SubCell"/>
</dbReference>
<dbReference type="PANTHER" id="PTHR30183">
    <property type="entry name" value="MOLYBDENUM TRANSPORT SYSTEM PERMEASE PROTEIN MODB"/>
    <property type="match status" value="1"/>
</dbReference>
<proteinExistence type="predicted"/>
<feature type="domain" description="ABC transmembrane type-1" evidence="8">
    <location>
        <begin position="47"/>
        <end position="251"/>
    </location>
</feature>
<feature type="transmembrane region" description="Helical" evidence="7">
    <location>
        <begin position="51"/>
        <end position="69"/>
    </location>
</feature>
<feature type="domain" description="ABC transmembrane type-1" evidence="8">
    <location>
        <begin position="321"/>
        <end position="506"/>
    </location>
</feature>
<protein>
    <submittedName>
        <fullName evidence="9">ABC transporter permease</fullName>
    </submittedName>
</protein>
<evidence type="ECO:0000256" key="5">
    <source>
        <dbReference type="ARBA" id="ARBA00022989"/>
    </source>
</evidence>